<organism evidence="2 3">
    <name type="scientific">Leishmania major</name>
    <dbReference type="NCBI Taxonomy" id="5664"/>
    <lineage>
        <taxon>Eukaryota</taxon>
        <taxon>Discoba</taxon>
        <taxon>Euglenozoa</taxon>
        <taxon>Kinetoplastea</taxon>
        <taxon>Metakinetoplastina</taxon>
        <taxon>Trypanosomatida</taxon>
        <taxon>Trypanosomatidae</taxon>
        <taxon>Leishmaniinae</taxon>
        <taxon>Leishmania</taxon>
    </lineage>
</organism>
<dbReference type="VEuPathDB" id="TriTrypDB:LmjF.09.0700"/>
<protein>
    <submittedName>
        <fullName evidence="2">Uncharacterized protein</fullName>
    </submittedName>
</protein>
<dbReference type="AlphaFoldDB" id="Q4QHV4"/>
<feature type="region of interest" description="Disordered" evidence="1">
    <location>
        <begin position="316"/>
        <end position="371"/>
    </location>
</feature>
<evidence type="ECO:0000313" key="3">
    <source>
        <dbReference type="Proteomes" id="UP000000542"/>
    </source>
</evidence>
<feature type="compositionally biased region" description="Polar residues" evidence="1">
    <location>
        <begin position="20"/>
        <end position="29"/>
    </location>
</feature>
<dbReference type="HOGENOM" id="CLU_600593_0_0_1"/>
<feature type="region of interest" description="Disordered" evidence="1">
    <location>
        <begin position="407"/>
        <end position="444"/>
    </location>
</feature>
<evidence type="ECO:0000256" key="1">
    <source>
        <dbReference type="SAM" id="MobiDB-lite"/>
    </source>
</evidence>
<evidence type="ECO:0000313" key="2">
    <source>
        <dbReference type="EMBL" id="CAJ02654.1"/>
    </source>
</evidence>
<dbReference type="OMA" id="HVDANCG"/>
<dbReference type="eggNOG" id="ENOG502SFBF">
    <property type="taxonomic scope" value="Eukaryota"/>
</dbReference>
<name>Q4QHV4_LEIMA</name>
<feature type="compositionally biased region" description="Polar residues" evidence="1">
    <location>
        <begin position="150"/>
        <end position="165"/>
    </location>
</feature>
<keyword evidence="3" id="KW-1185">Reference proteome</keyword>
<accession>Q4QHV4</accession>
<dbReference type="GeneID" id="5649502"/>
<dbReference type="EMBL" id="FR796405">
    <property type="protein sequence ID" value="CAJ02654.1"/>
    <property type="molecule type" value="Genomic_DNA"/>
</dbReference>
<dbReference type="Proteomes" id="UP000000542">
    <property type="component" value="Chromosome 9"/>
</dbReference>
<dbReference type="VEuPathDB" id="TriTrypDB:LMJFC_090013800"/>
<sequence length="456" mass="49003">MYSFSPVTPGKTAASPANDLVSSSSNSNGELVDDIKESLDRIEKLLNRGQQLLYGDGAADGKKAYSEGAAVTPDGEPADADTVSIPTARHVDANCGSYQLPSDTHVGLPLRGTGTSAAANASLYPQSTSQHSASHFQRNSEKLYQRLSGESNHRYPSQNGSNRSSLHARPHANRASVGSNRLPPGFKDKVLVSVRGRRIVQIQKEGGIVPNFEEGLDAHDTPQNFTIEELKARIHRELEEYRRLGPLMNRYKSFRRRQCVTVAKRAPMMKIASRTFTAATTAALGSKLVKHIPAPASASTPQGAANRFGVHAAAATTKTGPHAAPASRQAAKSTNGTPARSTLRNSHERGRVETRRADRGSHPPMMAPPGNSTYSAYYNPLQMSGGSRNASCELSLKQTAGCSDVVPQHARNVSKSKPRTTEPQDDMEEASLPDSMEDCDASQPYVAPLDLSVIKK</sequence>
<dbReference type="KEGG" id="lma:LMJF_09_0700"/>
<gene>
    <name evidence="2" type="ORF">LMJF_09_0700</name>
</gene>
<feature type="region of interest" description="Disordered" evidence="1">
    <location>
        <begin position="150"/>
        <end position="182"/>
    </location>
</feature>
<dbReference type="InParanoid" id="Q4QHV4"/>
<dbReference type="RefSeq" id="XP_001681244.1">
    <property type="nucleotide sequence ID" value="XM_001681192.1"/>
</dbReference>
<feature type="compositionally biased region" description="Polar residues" evidence="1">
    <location>
        <begin position="330"/>
        <end position="344"/>
    </location>
</feature>
<feature type="region of interest" description="Disordered" evidence="1">
    <location>
        <begin position="1"/>
        <end position="32"/>
    </location>
</feature>
<reference evidence="2 3" key="1">
    <citation type="journal article" date="2005" name="Science">
        <title>The genome of the kinetoplastid parasite, Leishmania major.</title>
        <authorList>
            <person name="Ivens A.C."/>
            <person name="Peacock C.S."/>
            <person name="Worthey E.A."/>
            <person name="Murphy L."/>
            <person name="Aggarwal G."/>
            <person name="Berriman M."/>
            <person name="Sisk E."/>
            <person name="Rajandream M.A."/>
            <person name="Adlem E."/>
            <person name="Aert R."/>
            <person name="Anupama A."/>
            <person name="Apostolou Z."/>
            <person name="Attipoe P."/>
            <person name="Bason N."/>
            <person name="Bauser C."/>
            <person name="Beck A."/>
            <person name="Beverley S.M."/>
            <person name="Bianchettin G."/>
            <person name="Borzym K."/>
            <person name="Bothe G."/>
            <person name="Bruschi C.V."/>
            <person name="Collins M."/>
            <person name="Cadag E."/>
            <person name="Ciarloni L."/>
            <person name="Clayton C."/>
            <person name="Coulson R.M."/>
            <person name="Cronin A."/>
            <person name="Cruz A.K."/>
            <person name="Davies R.M."/>
            <person name="De Gaudenzi J."/>
            <person name="Dobson D.E."/>
            <person name="Duesterhoeft A."/>
            <person name="Fazelina G."/>
            <person name="Fosker N."/>
            <person name="Frasch A.C."/>
            <person name="Fraser A."/>
            <person name="Fuchs M."/>
            <person name="Gabel C."/>
            <person name="Goble A."/>
            <person name="Goffeau A."/>
            <person name="Harris D."/>
            <person name="Hertz-Fowler C."/>
            <person name="Hilbert H."/>
            <person name="Horn D."/>
            <person name="Huang Y."/>
            <person name="Klages S."/>
            <person name="Knights A."/>
            <person name="Kube M."/>
            <person name="Larke N."/>
            <person name="Litvin L."/>
            <person name="Lord A."/>
            <person name="Louie T."/>
            <person name="Marra M."/>
            <person name="Masuy D."/>
            <person name="Matthews K."/>
            <person name="Michaeli S."/>
            <person name="Mottram J.C."/>
            <person name="Muller-Auer S."/>
            <person name="Munden H."/>
            <person name="Nelson S."/>
            <person name="Norbertczak H."/>
            <person name="Oliver K."/>
            <person name="O'neil S."/>
            <person name="Pentony M."/>
            <person name="Pohl T.M."/>
            <person name="Price C."/>
            <person name="Purnelle B."/>
            <person name="Quail M.A."/>
            <person name="Rabbinowitsch E."/>
            <person name="Reinhardt R."/>
            <person name="Rieger M."/>
            <person name="Rinta J."/>
            <person name="Robben J."/>
            <person name="Robertson L."/>
            <person name="Ruiz J.C."/>
            <person name="Rutter S."/>
            <person name="Saunders D."/>
            <person name="Schafer M."/>
            <person name="Schein J."/>
            <person name="Schwartz D.C."/>
            <person name="Seeger K."/>
            <person name="Seyler A."/>
            <person name="Sharp S."/>
            <person name="Shin H."/>
            <person name="Sivam D."/>
            <person name="Squares R."/>
            <person name="Squares S."/>
            <person name="Tosato V."/>
            <person name="Vogt C."/>
            <person name="Volckaert G."/>
            <person name="Wambutt R."/>
            <person name="Warren T."/>
            <person name="Wedler H."/>
            <person name="Woodward J."/>
            <person name="Zhou S."/>
            <person name="Zimmermann W."/>
            <person name="Smith D.F."/>
            <person name="Blackwell J.M."/>
            <person name="Stuart K.D."/>
            <person name="Barrell B."/>
            <person name="Myler P.J."/>
        </authorList>
    </citation>
    <scope>NUCLEOTIDE SEQUENCE [LARGE SCALE GENOMIC DNA]</scope>
    <source>
        <strain evidence="3">MHOM/IL/81/Friedlin</strain>
    </source>
</reference>
<proteinExistence type="predicted"/>
<dbReference type="VEuPathDB" id="TriTrypDB:LMJLV39_090013200"/>
<reference evidence="2 3" key="2">
    <citation type="journal article" date="2011" name="Genome Res.">
        <title>Chromosome and gene copy number variation allow major structural change between species and strains of Leishmania.</title>
        <authorList>
            <person name="Rogers M.B."/>
            <person name="Hilley J.D."/>
            <person name="Dickens N.J."/>
            <person name="Wilkes J."/>
            <person name="Bates P.A."/>
            <person name="Depledge D.P."/>
            <person name="Harris D."/>
            <person name="Her Y."/>
            <person name="Herzyk P."/>
            <person name="Imamura H."/>
            <person name="Otto T.D."/>
            <person name="Sanders M."/>
            <person name="Seeger K."/>
            <person name="Dujardin J.C."/>
            <person name="Berriman M."/>
            <person name="Smith D.F."/>
            <person name="Hertz-Fowler C."/>
            <person name="Mottram J.C."/>
        </authorList>
    </citation>
    <scope>NUCLEOTIDE SEQUENCE [LARGE SCALE GENOMIC DNA]</scope>
    <source>
        <strain evidence="3">MHOM/IL/81/Friedlin</strain>
    </source>
</reference>
<dbReference type="VEuPathDB" id="TriTrypDB:LMJSD75_090012800"/>
<feature type="compositionally biased region" description="Acidic residues" evidence="1">
    <location>
        <begin position="423"/>
        <end position="440"/>
    </location>
</feature>
<feature type="compositionally biased region" description="Basic and acidic residues" evidence="1">
    <location>
        <begin position="345"/>
        <end position="361"/>
    </location>
</feature>